<dbReference type="VEuPathDB" id="VectorBase:ACUA000696"/>
<sequence length="134" mass="14224">MILIPFRLFDPSQENSDDNRDISSGSIYQQISDKPFDLTDSNTLDPNLMTQILDLVLAIQAGNGADRDLSDPGDFGDLRAHTPRVLDPIGGSLGVQVISSSGGHIIAVANPALALSPALSEAISIKRETISPDL</sequence>
<proteinExistence type="predicted"/>
<accession>A0A182LS94</accession>
<protein>
    <submittedName>
        <fullName evidence="1">Uncharacterized protein</fullName>
    </submittedName>
</protein>
<reference evidence="2" key="1">
    <citation type="submission" date="2013-09" db="EMBL/GenBank/DDBJ databases">
        <title>The Genome Sequence of Anopheles culicifacies species A.</title>
        <authorList>
            <consortium name="The Broad Institute Genomics Platform"/>
            <person name="Neafsey D.E."/>
            <person name="Besansky N."/>
            <person name="Howell P."/>
            <person name="Walton C."/>
            <person name="Young S.K."/>
            <person name="Zeng Q."/>
            <person name="Gargeya S."/>
            <person name="Fitzgerald M."/>
            <person name="Haas B."/>
            <person name="Abouelleil A."/>
            <person name="Allen A.W."/>
            <person name="Alvarado L."/>
            <person name="Arachchi H.M."/>
            <person name="Berlin A.M."/>
            <person name="Chapman S.B."/>
            <person name="Gainer-Dewar J."/>
            <person name="Goldberg J."/>
            <person name="Griggs A."/>
            <person name="Gujja S."/>
            <person name="Hansen M."/>
            <person name="Howarth C."/>
            <person name="Imamovic A."/>
            <person name="Ireland A."/>
            <person name="Larimer J."/>
            <person name="McCowan C."/>
            <person name="Murphy C."/>
            <person name="Pearson M."/>
            <person name="Poon T.W."/>
            <person name="Priest M."/>
            <person name="Roberts A."/>
            <person name="Saif S."/>
            <person name="Shea T."/>
            <person name="Sisk P."/>
            <person name="Sykes S."/>
            <person name="Wortman J."/>
            <person name="Nusbaum C."/>
            <person name="Birren B."/>
        </authorList>
    </citation>
    <scope>NUCLEOTIDE SEQUENCE [LARGE SCALE GENOMIC DNA]</scope>
    <source>
        <strain evidence="2">A-37</strain>
    </source>
</reference>
<organism evidence="1 2">
    <name type="scientific">Anopheles culicifacies</name>
    <dbReference type="NCBI Taxonomy" id="139723"/>
    <lineage>
        <taxon>Eukaryota</taxon>
        <taxon>Metazoa</taxon>
        <taxon>Ecdysozoa</taxon>
        <taxon>Arthropoda</taxon>
        <taxon>Hexapoda</taxon>
        <taxon>Insecta</taxon>
        <taxon>Pterygota</taxon>
        <taxon>Neoptera</taxon>
        <taxon>Endopterygota</taxon>
        <taxon>Diptera</taxon>
        <taxon>Nematocera</taxon>
        <taxon>Culicoidea</taxon>
        <taxon>Culicidae</taxon>
        <taxon>Anophelinae</taxon>
        <taxon>Anopheles</taxon>
        <taxon>culicifacies species complex</taxon>
    </lineage>
</organism>
<dbReference type="EnsemblMetazoa" id="ACUA000696-RA">
    <property type="protein sequence ID" value="ACUA000696-PA"/>
    <property type="gene ID" value="ACUA000696"/>
</dbReference>
<reference evidence="1" key="2">
    <citation type="submission" date="2020-05" db="UniProtKB">
        <authorList>
            <consortium name="EnsemblMetazoa"/>
        </authorList>
    </citation>
    <scope>IDENTIFICATION</scope>
    <source>
        <strain evidence="1">A-37</strain>
    </source>
</reference>
<dbReference type="AlphaFoldDB" id="A0A182LS94"/>
<evidence type="ECO:0000313" key="2">
    <source>
        <dbReference type="Proteomes" id="UP000075883"/>
    </source>
</evidence>
<dbReference type="EMBL" id="AXCM01008286">
    <property type="status" value="NOT_ANNOTATED_CDS"/>
    <property type="molecule type" value="Genomic_DNA"/>
</dbReference>
<keyword evidence="2" id="KW-1185">Reference proteome</keyword>
<dbReference type="STRING" id="139723.A0A182LS94"/>
<dbReference type="Proteomes" id="UP000075883">
    <property type="component" value="Unassembled WGS sequence"/>
</dbReference>
<evidence type="ECO:0000313" key="1">
    <source>
        <dbReference type="EnsemblMetazoa" id="ACUA000696-PA"/>
    </source>
</evidence>
<name>A0A182LS94_9DIPT</name>